<protein>
    <submittedName>
        <fullName evidence="1">HutD protein</fullName>
    </submittedName>
</protein>
<gene>
    <name evidence="1" type="ORF">SAMN04488528_101322</name>
</gene>
<evidence type="ECO:0000313" key="1">
    <source>
        <dbReference type="EMBL" id="SFB12362.1"/>
    </source>
</evidence>
<dbReference type="AlphaFoldDB" id="A0A1I0YGT0"/>
<dbReference type="InterPro" id="IPR010282">
    <property type="entry name" value="Uncharacterised_HutD/Ves"/>
</dbReference>
<dbReference type="RefSeq" id="WP_090040976.1">
    <property type="nucleotide sequence ID" value="NZ_FOKI01000013.1"/>
</dbReference>
<name>A0A1I0YGT0_9CLOT</name>
<dbReference type="OrthoDB" id="9786443at2"/>
<dbReference type="Pfam" id="PF05962">
    <property type="entry name" value="HutD"/>
    <property type="match status" value="1"/>
</dbReference>
<sequence length="206" mass="23504">MTYSIDILNESNFKTSDWSGGKTTELAIYPYNAIYKKLNFKWRISSATVDLEKSIFTNLPNITRFITPLNGVLKLKHNSEELITLHPFEIHKFNGDCETISYGKVKDFNLMLGKDVSGSLSTVSLDSDTVEINLNPINSENNFNEISEIFFSQDSSVKFGIGENEEVILHENELLLIHLDSQYNDFKITITPQNEQCTVLRSTIMY</sequence>
<dbReference type="Gene3D" id="2.60.120.10">
    <property type="entry name" value="Jelly Rolls"/>
    <property type="match status" value="1"/>
</dbReference>
<keyword evidence="2" id="KW-1185">Reference proteome</keyword>
<proteinExistence type="predicted"/>
<dbReference type="SUPFAM" id="SSF51182">
    <property type="entry name" value="RmlC-like cupins"/>
    <property type="match status" value="1"/>
</dbReference>
<dbReference type="Proteomes" id="UP000198619">
    <property type="component" value="Unassembled WGS sequence"/>
</dbReference>
<evidence type="ECO:0000313" key="2">
    <source>
        <dbReference type="Proteomes" id="UP000198619"/>
    </source>
</evidence>
<accession>A0A1I0YGT0</accession>
<dbReference type="PANTHER" id="PTHR37943">
    <property type="entry name" value="PROTEIN VES"/>
    <property type="match status" value="1"/>
</dbReference>
<dbReference type="InterPro" id="IPR011051">
    <property type="entry name" value="RmlC_Cupin_sf"/>
</dbReference>
<dbReference type="EMBL" id="FOKI01000013">
    <property type="protein sequence ID" value="SFB12362.1"/>
    <property type="molecule type" value="Genomic_DNA"/>
</dbReference>
<organism evidence="1 2">
    <name type="scientific">Clostridium frigidicarnis</name>
    <dbReference type="NCBI Taxonomy" id="84698"/>
    <lineage>
        <taxon>Bacteria</taxon>
        <taxon>Bacillati</taxon>
        <taxon>Bacillota</taxon>
        <taxon>Clostridia</taxon>
        <taxon>Eubacteriales</taxon>
        <taxon>Clostridiaceae</taxon>
        <taxon>Clostridium</taxon>
    </lineage>
</organism>
<dbReference type="STRING" id="84698.SAMN04488528_101322"/>
<dbReference type="InterPro" id="IPR014710">
    <property type="entry name" value="RmlC-like_jellyroll"/>
</dbReference>
<dbReference type="PANTHER" id="PTHR37943:SF1">
    <property type="entry name" value="PROTEIN VES"/>
    <property type="match status" value="1"/>
</dbReference>
<reference evidence="1 2" key="1">
    <citation type="submission" date="2016-10" db="EMBL/GenBank/DDBJ databases">
        <authorList>
            <person name="de Groot N.N."/>
        </authorList>
    </citation>
    <scope>NUCLEOTIDE SEQUENCE [LARGE SCALE GENOMIC DNA]</scope>
    <source>
        <strain evidence="1 2">DSM 12271</strain>
    </source>
</reference>